<dbReference type="AlphaFoldDB" id="A0AAW9CXE2"/>
<evidence type="ECO:0000313" key="2">
    <source>
        <dbReference type="EMBL" id="MDW9255305.1"/>
    </source>
</evidence>
<evidence type="ECO:0000256" key="1">
    <source>
        <dbReference type="SAM" id="MobiDB-lite"/>
    </source>
</evidence>
<feature type="compositionally biased region" description="Basic residues" evidence="1">
    <location>
        <begin position="55"/>
        <end position="65"/>
    </location>
</feature>
<feature type="compositionally biased region" description="Low complexity" evidence="1">
    <location>
        <begin position="32"/>
        <end position="45"/>
    </location>
</feature>
<reference evidence="2" key="1">
    <citation type="submission" date="2018-08" db="EMBL/GenBank/DDBJ databases">
        <title>Identification of Burkholderia cepacia strains that express a Burkholderia pseudomallei-like capsular polysaccharide.</title>
        <authorList>
            <person name="Burtnick M.N."/>
            <person name="Vongsouvath M."/>
            <person name="Newton P."/>
            <person name="Wuthiekanun V."/>
            <person name="Limmathurotsakul D."/>
            <person name="Brett P.J."/>
            <person name="Chantratita N."/>
            <person name="Dance D.A."/>
        </authorList>
    </citation>
    <scope>NUCLEOTIDE SEQUENCE</scope>
    <source>
        <strain evidence="2">SBXCC001</strain>
    </source>
</reference>
<dbReference type="Proteomes" id="UP001272137">
    <property type="component" value="Unassembled WGS sequence"/>
</dbReference>
<name>A0AAW9CXE2_BURTH</name>
<evidence type="ECO:0000313" key="3">
    <source>
        <dbReference type="Proteomes" id="UP001272137"/>
    </source>
</evidence>
<sequence length="65" mass="6697">MTKPAGAGHRSSHRRFAGTAGINVDVRPAAGPKSAEPWAAPAARAGLGRSTRGAPRLRRQRAASP</sequence>
<dbReference type="EMBL" id="QXCT01000002">
    <property type="protein sequence ID" value="MDW9255305.1"/>
    <property type="molecule type" value="Genomic_DNA"/>
</dbReference>
<proteinExistence type="predicted"/>
<feature type="region of interest" description="Disordered" evidence="1">
    <location>
        <begin position="1"/>
        <end position="65"/>
    </location>
</feature>
<gene>
    <name evidence="2" type="ORF">C7S16_3565</name>
</gene>
<accession>A0AAW9CXE2</accession>
<comment type="caution">
    <text evidence="2">The sequence shown here is derived from an EMBL/GenBank/DDBJ whole genome shotgun (WGS) entry which is preliminary data.</text>
</comment>
<protein>
    <submittedName>
        <fullName evidence="2">Uncharacterized protein</fullName>
    </submittedName>
</protein>
<organism evidence="2 3">
    <name type="scientific">Burkholderia thailandensis</name>
    <dbReference type="NCBI Taxonomy" id="57975"/>
    <lineage>
        <taxon>Bacteria</taxon>
        <taxon>Pseudomonadati</taxon>
        <taxon>Pseudomonadota</taxon>
        <taxon>Betaproteobacteria</taxon>
        <taxon>Burkholderiales</taxon>
        <taxon>Burkholderiaceae</taxon>
        <taxon>Burkholderia</taxon>
        <taxon>pseudomallei group</taxon>
    </lineage>
</organism>